<comment type="caution">
    <text evidence="2">The sequence shown here is derived from an EMBL/GenBank/DDBJ whole genome shotgun (WGS) entry which is preliminary data.</text>
</comment>
<organism evidence="2 3">
    <name type="scientific">Lunasporangiospora selenospora</name>
    <dbReference type="NCBI Taxonomy" id="979761"/>
    <lineage>
        <taxon>Eukaryota</taxon>
        <taxon>Fungi</taxon>
        <taxon>Fungi incertae sedis</taxon>
        <taxon>Mucoromycota</taxon>
        <taxon>Mortierellomycotina</taxon>
        <taxon>Mortierellomycetes</taxon>
        <taxon>Mortierellales</taxon>
        <taxon>Mortierellaceae</taxon>
        <taxon>Lunasporangiospora</taxon>
    </lineage>
</organism>
<dbReference type="AlphaFoldDB" id="A0A9P6EWN4"/>
<reference evidence="2" key="1">
    <citation type="journal article" date="2020" name="Fungal Divers.">
        <title>Resolving the Mortierellaceae phylogeny through synthesis of multi-gene phylogenetics and phylogenomics.</title>
        <authorList>
            <person name="Vandepol N."/>
            <person name="Liber J."/>
            <person name="Desiro A."/>
            <person name="Na H."/>
            <person name="Kennedy M."/>
            <person name="Barry K."/>
            <person name="Grigoriev I.V."/>
            <person name="Miller A.N."/>
            <person name="O'Donnell K."/>
            <person name="Stajich J.E."/>
            <person name="Bonito G."/>
        </authorList>
    </citation>
    <scope>NUCLEOTIDE SEQUENCE</scope>
    <source>
        <strain evidence="2">KOD1015</strain>
    </source>
</reference>
<sequence>CVKFASYTEGFNKALKAMAQLDEDQRSHDEDMAIDDAASRHSTRKRATSMAPLTPQQRELLTQRVEKAVKRLNEIEDGFIYHLKVLTEALKFYSATEAVQFLYLVVRLDYNQFYANQIQIGGGGGGGVGGGGNGVMADSMFTPIGGTPA</sequence>
<keyword evidence="3" id="KW-1185">Reference proteome</keyword>
<evidence type="ECO:0000313" key="2">
    <source>
        <dbReference type="EMBL" id="KAF9536590.1"/>
    </source>
</evidence>
<name>A0A9P6EWN4_9FUNG</name>
<dbReference type="Pfam" id="PF04130">
    <property type="entry name" value="GCP_C_terminal"/>
    <property type="match status" value="1"/>
</dbReference>
<dbReference type="GO" id="GO:0043015">
    <property type="term" value="F:gamma-tubulin binding"/>
    <property type="evidence" value="ECO:0007669"/>
    <property type="project" value="InterPro"/>
</dbReference>
<accession>A0A9P6EWN4</accession>
<evidence type="ECO:0000313" key="3">
    <source>
        <dbReference type="Proteomes" id="UP000780801"/>
    </source>
</evidence>
<feature type="domain" description="Gamma tubulin complex component C-terminal" evidence="1">
    <location>
        <begin position="2"/>
        <end position="114"/>
    </location>
</feature>
<protein>
    <recommendedName>
        <fullName evidence="1">Gamma tubulin complex component C-terminal domain-containing protein</fullName>
    </recommendedName>
</protein>
<evidence type="ECO:0000259" key="1">
    <source>
        <dbReference type="Pfam" id="PF04130"/>
    </source>
</evidence>
<dbReference type="InterPro" id="IPR040457">
    <property type="entry name" value="GCP_C"/>
</dbReference>
<gene>
    <name evidence="2" type="ORF">BGW38_010152</name>
</gene>
<feature type="non-terminal residue" evidence="2">
    <location>
        <position position="149"/>
    </location>
</feature>
<feature type="non-terminal residue" evidence="2">
    <location>
        <position position="1"/>
    </location>
</feature>
<dbReference type="EMBL" id="JAABOA010007978">
    <property type="protein sequence ID" value="KAF9536590.1"/>
    <property type="molecule type" value="Genomic_DNA"/>
</dbReference>
<dbReference type="Proteomes" id="UP000780801">
    <property type="component" value="Unassembled WGS sequence"/>
</dbReference>
<proteinExistence type="predicted"/>